<evidence type="ECO:0000256" key="6">
    <source>
        <dbReference type="ARBA" id="ARBA00022729"/>
    </source>
</evidence>
<keyword evidence="9" id="KW-0472">Membrane</keyword>
<dbReference type="PRINTS" id="PR00184">
    <property type="entry name" value="NEISSPPORIN"/>
</dbReference>
<accession>A0A4Q2AA42</accession>
<proteinExistence type="predicted"/>
<evidence type="ECO:0000256" key="5">
    <source>
        <dbReference type="ARBA" id="ARBA00022692"/>
    </source>
</evidence>
<dbReference type="GO" id="GO:0046930">
    <property type="term" value="C:pore complex"/>
    <property type="evidence" value="ECO:0007669"/>
    <property type="project" value="UniProtKB-KW"/>
</dbReference>
<comment type="subcellular location">
    <subcellularLocation>
        <location evidence="1">Cell outer membrane</location>
        <topology evidence="1">Multi-pass membrane protein</topology>
    </subcellularLocation>
</comment>
<protein>
    <submittedName>
        <fullName evidence="13">Porin</fullName>
    </submittedName>
</protein>
<keyword evidence="3" id="KW-0813">Transport</keyword>
<comment type="subunit">
    <text evidence="2">Homotrimer.</text>
</comment>
<gene>
    <name evidence="13" type="ORF">D1006_37505</name>
</gene>
<comment type="caution">
    <text evidence="13">The sequence shown here is derived from an EMBL/GenBank/DDBJ whole genome shotgun (WGS) entry which is preliminary data.</text>
</comment>
<evidence type="ECO:0000256" key="9">
    <source>
        <dbReference type="ARBA" id="ARBA00023136"/>
    </source>
</evidence>
<keyword evidence="7" id="KW-0406">Ion transport</keyword>
<evidence type="ECO:0000256" key="4">
    <source>
        <dbReference type="ARBA" id="ARBA00022452"/>
    </source>
</evidence>
<feature type="signal peptide" evidence="11">
    <location>
        <begin position="1"/>
        <end position="35"/>
    </location>
</feature>
<sequence length="382" mass="40223">MSLRTNGFGEGLTRRNAVWLGLSTLAMCASGAAHAQSSVTLYGIIDTGVEYVTNVGPQKQSVVKVPQLTGSLPSRWGLRGKEDLGGGLSAVFVLESGFSPGQGTLNQSGRLFGRQAYVGLSGRWGTLSFGRQYSQIYWAIPGDTMGPNIYAAGLLDTYLSQARLDNTIVYSMTSSGLTFGVSYSLGRDAVAPAAAGGCAGQSPTDYRACKSISAMLKYEADSWGIATAFDRNYGGGGPDSPLPYSSQTDTRAVIDGYVKFGTATIGGGFLHRINHGEMAPGVFDASSNYWWLGATYLPIPSIVLDAQFGHLTVNGYDAGASVIAARAMYLLSKRSSVYVTAGRIFNQRNSVLTIDGGTAGTSSWPAPGVDQTGVMVGIRHMF</sequence>
<dbReference type="InterPro" id="IPR002299">
    <property type="entry name" value="Porin_Neis"/>
</dbReference>
<dbReference type="RefSeq" id="WP_129518152.1">
    <property type="nucleotide sequence ID" value="NZ_QWEX01000003.1"/>
</dbReference>
<dbReference type="CDD" id="cd00342">
    <property type="entry name" value="gram_neg_porins"/>
    <property type="match status" value="1"/>
</dbReference>
<evidence type="ECO:0000256" key="1">
    <source>
        <dbReference type="ARBA" id="ARBA00004571"/>
    </source>
</evidence>
<dbReference type="InterPro" id="IPR023614">
    <property type="entry name" value="Porin_dom_sf"/>
</dbReference>
<evidence type="ECO:0000256" key="10">
    <source>
        <dbReference type="ARBA" id="ARBA00023237"/>
    </source>
</evidence>
<keyword evidence="8" id="KW-0626">Porin</keyword>
<evidence type="ECO:0000313" key="13">
    <source>
        <dbReference type="EMBL" id="RXV65721.1"/>
    </source>
</evidence>
<reference evidence="13 14" key="1">
    <citation type="submission" date="2018-08" db="EMBL/GenBank/DDBJ databases">
        <title>Mountain-cultivated ginseng endophyte, Burkholderia stabilis and its activity against ginseng root rot disease.</title>
        <authorList>
            <person name="Tapan Kumar M."/>
            <person name="Bae H."/>
            <person name="Shanmugam G."/>
            <person name="Jeon J."/>
        </authorList>
    </citation>
    <scope>NUCLEOTIDE SEQUENCE [LARGE SCALE GENOMIC DNA]</scope>
    <source>
        <strain evidence="13 14">EB159</strain>
    </source>
</reference>
<evidence type="ECO:0000256" key="8">
    <source>
        <dbReference type="ARBA" id="ARBA00023114"/>
    </source>
</evidence>
<feature type="chain" id="PRO_5020739546" evidence="11">
    <location>
        <begin position="36"/>
        <end position="382"/>
    </location>
</feature>
<dbReference type="InterPro" id="IPR050298">
    <property type="entry name" value="Gram-neg_bact_OMP"/>
</dbReference>
<keyword evidence="4" id="KW-1134">Transmembrane beta strand</keyword>
<dbReference type="GO" id="GO:0009279">
    <property type="term" value="C:cell outer membrane"/>
    <property type="evidence" value="ECO:0007669"/>
    <property type="project" value="UniProtKB-SubCell"/>
</dbReference>
<dbReference type="PANTHER" id="PTHR34501">
    <property type="entry name" value="PROTEIN YDDL-RELATED"/>
    <property type="match status" value="1"/>
</dbReference>
<dbReference type="Gene3D" id="2.40.160.10">
    <property type="entry name" value="Porin"/>
    <property type="match status" value="1"/>
</dbReference>
<keyword evidence="6 11" id="KW-0732">Signal</keyword>
<dbReference type="GO" id="GO:0006811">
    <property type="term" value="P:monoatomic ion transport"/>
    <property type="evidence" value="ECO:0007669"/>
    <property type="project" value="UniProtKB-KW"/>
</dbReference>
<keyword evidence="5" id="KW-0812">Transmembrane</keyword>
<evidence type="ECO:0000313" key="14">
    <source>
        <dbReference type="Proteomes" id="UP000289650"/>
    </source>
</evidence>
<keyword evidence="10" id="KW-0998">Cell outer membrane</keyword>
<dbReference type="OrthoDB" id="8679056at2"/>
<feature type="domain" description="Porin" evidence="12">
    <location>
        <begin position="24"/>
        <end position="347"/>
    </location>
</feature>
<dbReference type="Proteomes" id="UP000289650">
    <property type="component" value="Unassembled WGS sequence"/>
</dbReference>
<evidence type="ECO:0000256" key="2">
    <source>
        <dbReference type="ARBA" id="ARBA00011233"/>
    </source>
</evidence>
<evidence type="ECO:0000256" key="11">
    <source>
        <dbReference type="SAM" id="SignalP"/>
    </source>
</evidence>
<dbReference type="SUPFAM" id="SSF56935">
    <property type="entry name" value="Porins"/>
    <property type="match status" value="1"/>
</dbReference>
<evidence type="ECO:0000256" key="7">
    <source>
        <dbReference type="ARBA" id="ARBA00023065"/>
    </source>
</evidence>
<evidence type="ECO:0000256" key="3">
    <source>
        <dbReference type="ARBA" id="ARBA00022448"/>
    </source>
</evidence>
<name>A0A4Q2AA42_9BURK</name>
<dbReference type="GO" id="GO:0015288">
    <property type="term" value="F:porin activity"/>
    <property type="evidence" value="ECO:0007669"/>
    <property type="project" value="UniProtKB-KW"/>
</dbReference>
<dbReference type="Pfam" id="PF13609">
    <property type="entry name" value="Porin_4"/>
    <property type="match status" value="1"/>
</dbReference>
<evidence type="ECO:0000259" key="12">
    <source>
        <dbReference type="Pfam" id="PF13609"/>
    </source>
</evidence>
<organism evidence="13 14">
    <name type="scientific">Burkholderia stabilis</name>
    <dbReference type="NCBI Taxonomy" id="95485"/>
    <lineage>
        <taxon>Bacteria</taxon>
        <taxon>Pseudomonadati</taxon>
        <taxon>Pseudomonadota</taxon>
        <taxon>Betaproteobacteria</taxon>
        <taxon>Burkholderiales</taxon>
        <taxon>Burkholderiaceae</taxon>
        <taxon>Burkholderia</taxon>
        <taxon>Burkholderia cepacia complex</taxon>
    </lineage>
</organism>
<dbReference type="PANTHER" id="PTHR34501:SF9">
    <property type="entry name" value="MAJOR OUTER MEMBRANE PROTEIN P.IA"/>
    <property type="match status" value="1"/>
</dbReference>
<dbReference type="AlphaFoldDB" id="A0A4Q2AA42"/>
<dbReference type="InterPro" id="IPR033900">
    <property type="entry name" value="Gram_neg_porin_domain"/>
</dbReference>
<dbReference type="EMBL" id="QWEX01000003">
    <property type="protein sequence ID" value="RXV65721.1"/>
    <property type="molecule type" value="Genomic_DNA"/>
</dbReference>